<dbReference type="GO" id="GO:0031965">
    <property type="term" value="C:nuclear membrane"/>
    <property type="evidence" value="ECO:0007669"/>
    <property type="project" value="UniProtKB-SubCell"/>
</dbReference>
<dbReference type="Proteomes" id="UP001516400">
    <property type="component" value="Unassembled WGS sequence"/>
</dbReference>
<evidence type="ECO:0000313" key="15">
    <source>
        <dbReference type="Proteomes" id="UP001516400"/>
    </source>
</evidence>
<evidence type="ECO:0000313" key="14">
    <source>
        <dbReference type="EMBL" id="KAL3276663.1"/>
    </source>
</evidence>
<gene>
    <name evidence="14" type="ORF">HHI36_012033</name>
</gene>
<dbReference type="GO" id="GO:0015031">
    <property type="term" value="P:protein transport"/>
    <property type="evidence" value="ECO:0007669"/>
    <property type="project" value="UniProtKB-KW"/>
</dbReference>
<feature type="transmembrane region" description="Helical" evidence="13">
    <location>
        <begin position="204"/>
        <end position="222"/>
    </location>
</feature>
<comment type="similarity">
    <text evidence="3">Belongs to the NDC1 family.</text>
</comment>
<dbReference type="AlphaFoldDB" id="A0ABD2ND38"/>
<comment type="subcellular location">
    <subcellularLocation>
        <location evidence="1">Nucleus membrane</location>
        <topology evidence="1">Multi-pass membrane protein</topology>
    </subcellularLocation>
    <subcellularLocation>
        <location evidence="2">Nucleus</location>
        <location evidence="2">Nuclear pore complex</location>
    </subcellularLocation>
</comment>
<evidence type="ECO:0000256" key="5">
    <source>
        <dbReference type="ARBA" id="ARBA00022692"/>
    </source>
</evidence>
<feature type="transmembrane region" description="Helical" evidence="13">
    <location>
        <begin position="22"/>
        <end position="44"/>
    </location>
</feature>
<evidence type="ECO:0000256" key="12">
    <source>
        <dbReference type="ARBA" id="ARBA00023242"/>
    </source>
</evidence>
<accession>A0ABD2ND38</accession>
<evidence type="ECO:0000256" key="3">
    <source>
        <dbReference type="ARBA" id="ARBA00005760"/>
    </source>
</evidence>
<evidence type="ECO:0000256" key="8">
    <source>
        <dbReference type="ARBA" id="ARBA00022989"/>
    </source>
</evidence>
<feature type="transmembrane region" description="Helical" evidence="13">
    <location>
        <begin position="109"/>
        <end position="130"/>
    </location>
</feature>
<keyword evidence="10" id="KW-0906">Nuclear pore complex</keyword>
<keyword evidence="11 13" id="KW-0472">Membrane</keyword>
<evidence type="ECO:0000256" key="11">
    <source>
        <dbReference type="ARBA" id="ARBA00023136"/>
    </source>
</evidence>
<dbReference type="PANTHER" id="PTHR13269:SF6">
    <property type="entry name" value="NUCLEOPORIN NDC1"/>
    <property type="match status" value="1"/>
</dbReference>
<proteinExistence type="inferred from homology"/>
<dbReference type="GO" id="GO:0005643">
    <property type="term" value="C:nuclear pore"/>
    <property type="evidence" value="ECO:0007669"/>
    <property type="project" value="UniProtKB-SubCell"/>
</dbReference>
<feature type="transmembrane region" description="Helical" evidence="13">
    <location>
        <begin position="151"/>
        <end position="171"/>
    </location>
</feature>
<keyword evidence="6" id="KW-0509">mRNA transport</keyword>
<sequence>MQSVQSNIAVTFTYKDLLFRKLYNAIMCSVFSQLLILHLCLIIINGDLTNPLSWLKTSFQTFTSFTAWLYVIPHLVIIFAQCLICARDYVLCSSFSSTRFHKFFSIFSLHNLVLLLLHSLVGVLQVWLILSLAGGDYRRMTKTEDEKRSVLVEETFFLLIGGLWIGMYFFAKVYMSDKYLVFPVIQQKKLTQLKSNLLPLLKESFHLSLWPCLYFILFYYWWGNEMKKILHSCSIYTSPITII</sequence>
<keyword evidence="8 13" id="KW-1133">Transmembrane helix</keyword>
<dbReference type="EMBL" id="JABFTP020000103">
    <property type="protein sequence ID" value="KAL3276663.1"/>
    <property type="molecule type" value="Genomic_DNA"/>
</dbReference>
<evidence type="ECO:0000256" key="7">
    <source>
        <dbReference type="ARBA" id="ARBA00022927"/>
    </source>
</evidence>
<keyword evidence="7" id="KW-0653">Protein transport</keyword>
<evidence type="ECO:0000256" key="13">
    <source>
        <dbReference type="SAM" id="Phobius"/>
    </source>
</evidence>
<comment type="caution">
    <text evidence="14">The sequence shown here is derived from an EMBL/GenBank/DDBJ whole genome shotgun (WGS) entry which is preliminary data.</text>
</comment>
<dbReference type="InterPro" id="IPR019049">
    <property type="entry name" value="Nucleoporin_prot_Ndc1/Nup"/>
</dbReference>
<reference evidence="14 15" key="1">
    <citation type="journal article" date="2021" name="BMC Biol.">
        <title>Horizontally acquired antibacterial genes associated with adaptive radiation of ladybird beetles.</title>
        <authorList>
            <person name="Li H.S."/>
            <person name="Tang X.F."/>
            <person name="Huang Y.H."/>
            <person name="Xu Z.Y."/>
            <person name="Chen M.L."/>
            <person name="Du X.Y."/>
            <person name="Qiu B.Y."/>
            <person name="Chen P.T."/>
            <person name="Zhang W."/>
            <person name="Slipinski A."/>
            <person name="Escalona H.E."/>
            <person name="Waterhouse R.M."/>
            <person name="Zwick A."/>
            <person name="Pang H."/>
        </authorList>
    </citation>
    <scope>NUCLEOTIDE SEQUENCE [LARGE SCALE GENOMIC DNA]</scope>
    <source>
        <strain evidence="14">SYSU2018</strain>
    </source>
</reference>
<evidence type="ECO:0000256" key="6">
    <source>
        <dbReference type="ARBA" id="ARBA00022816"/>
    </source>
</evidence>
<evidence type="ECO:0000256" key="10">
    <source>
        <dbReference type="ARBA" id="ARBA00023132"/>
    </source>
</evidence>
<dbReference type="GO" id="GO:0051028">
    <property type="term" value="P:mRNA transport"/>
    <property type="evidence" value="ECO:0007669"/>
    <property type="project" value="UniProtKB-KW"/>
</dbReference>
<feature type="transmembrane region" description="Helical" evidence="13">
    <location>
        <begin position="65"/>
        <end position="89"/>
    </location>
</feature>
<keyword evidence="9" id="KW-0811">Translocation</keyword>
<protein>
    <submittedName>
        <fullName evidence="14">Uncharacterized protein</fullName>
    </submittedName>
</protein>
<name>A0ABD2ND38_9CUCU</name>
<dbReference type="PANTHER" id="PTHR13269">
    <property type="entry name" value="NUCLEOPORIN NDC1"/>
    <property type="match status" value="1"/>
</dbReference>
<organism evidence="14 15">
    <name type="scientific">Cryptolaemus montrouzieri</name>
    <dbReference type="NCBI Taxonomy" id="559131"/>
    <lineage>
        <taxon>Eukaryota</taxon>
        <taxon>Metazoa</taxon>
        <taxon>Ecdysozoa</taxon>
        <taxon>Arthropoda</taxon>
        <taxon>Hexapoda</taxon>
        <taxon>Insecta</taxon>
        <taxon>Pterygota</taxon>
        <taxon>Neoptera</taxon>
        <taxon>Endopterygota</taxon>
        <taxon>Coleoptera</taxon>
        <taxon>Polyphaga</taxon>
        <taxon>Cucujiformia</taxon>
        <taxon>Coccinelloidea</taxon>
        <taxon>Coccinellidae</taxon>
        <taxon>Scymninae</taxon>
        <taxon>Scymnini</taxon>
        <taxon>Cryptolaemus</taxon>
    </lineage>
</organism>
<keyword evidence="4" id="KW-0813">Transport</keyword>
<evidence type="ECO:0000256" key="9">
    <source>
        <dbReference type="ARBA" id="ARBA00023010"/>
    </source>
</evidence>
<keyword evidence="12" id="KW-0539">Nucleus</keyword>
<evidence type="ECO:0000256" key="1">
    <source>
        <dbReference type="ARBA" id="ARBA00004232"/>
    </source>
</evidence>
<evidence type="ECO:0000256" key="2">
    <source>
        <dbReference type="ARBA" id="ARBA00004567"/>
    </source>
</evidence>
<evidence type="ECO:0000256" key="4">
    <source>
        <dbReference type="ARBA" id="ARBA00022448"/>
    </source>
</evidence>
<dbReference type="Pfam" id="PF09531">
    <property type="entry name" value="Ndc1_Nup"/>
    <property type="match status" value="1"/>
</dbReference>
<keyword evidence="15" id="KW-1185">Reference proteome</keyword>
<keyword evidence="5 13" id="KW-0812">Transmembrane</keyword>